<feature type="region of interest" description="Disordered" evidence="1">
    <location>
        <begin position="34"/>
        <end position="68"/>
    </location>
</feature>
<proteinExistence type="predicted"/>
<evidence type="ECO:0000313" key="3">
    <source>
        <dbReference type="Proteomes" id="UP000054686"/>
    </source>
</evidence>
<name>A0A0V8S0B4_9ACTO</name>
<organism evidence="2 3">
    <name type="scientific">Schaalia odontolytica</name>
    <dbReference type="NCBI Taxonomy" id="1660"/>
    <lineage>
        <taxon>Bacteria</taxon>
        <taxon>Bacillati</taxon>
        <taxon>Actinomycetota</taxon>
        <taxon>Actinomycetes</taxon>
        <taxon>Actinomycetales</taxon>
        <taxon>Actinomycetaceae</taxon>
        <taxon>Schaalia</taxon>
    </lineage>
</organism>
<protein>
    <submittedName>
        <fullName evidence="2">Uncharacterized protein</fullName>
    </submittedName>
</protein>
<evidence type="ECO:0000256" key="1">
    <source>
        <dbReference type="SAM" id="MobiDB-lite"/>
    </source>
</evidence>
<gene>
    <name evidence="2" type="ORF">APY09_02285</name>
</gene>
<evidence type="ECO:0000313" key="2">
    <source>
        <dbReference type="EMBL" id="KSW13688.1"/>
    </source>
</evidence>
<dbReference type="EMBL" id="LLVT01000001">
    <property type="protein sequence ID" value="KSW13688.1"/>
    <property type="molecule type" value="Genomic_DNA"/>
</dbReference>
<dbReference type="Proteomes" id="UP000054686">
    <property type="component" value="Unassembled WGS sequence"/>
</dbReference>
<accession>A0A0V8S0B4</accession>
<reference evidence="2 3" key="1">
    <citation type="submission" date="2015-10" db="EMBL/GenBank/DDBJ databases">
        <title>Draft Genome of Actinomyces odontolyticus subsp. actinosynbacter strain XH001.</title>
        <authorList>
            <person name="Mclean J.S."/>
            <person name="He X."/>
        </authorList>
    </citation>
    <scope>NUCLEOTIDE SEQUENCE [LARGE SCALE GENOMIC DNA]</scope>
    <source>
        <strain evidence="2 3">XH001</strain>
    </source>
</reference>
<dbReference type="AlphaFoldDB" id="A0A0V8S0B4"/>
<feature type="compositionally biased region" description="Basic and acidic residues" evidence="1">
    <location>
        <begin position="49"/>
        <end position="68"/>
    </location>
</feature>
<comment type="caution">
    <text evidence="2">The sequence shown here is derived from an EMBL/GenBank/DDBJ whole genome shotgun (WGS) entry which is preliminary data.</text>
</comment>
<dbReference type="OrthoDB" id="9954629at2"/>
<sequence length="68" mass="7511">MGAGAGAGAGAGKEDKKGRRRQYMAFKFEDDEDELPAGYVNPMSQTYGTDKDIAPARRTDDGWDPRQW</sequence>